<gene>
    <name evidence="2" type="ORF">PFISCL1PPCAC_6640</name>
    <name evidence="3" type="ORF">PFISCL1PPCAC_6643</name>
</gene>
<keyword evidence="1" id="KW-0732">Signal</keyword>
<comment type="caution">
    <text evidence="3">The sequence shown here is derived from an EMBL/GenBank/DDBJ whole genome shotgun (WGS) entry which is preliminary data.</text>
</comment>
<evidence type="ECO:0000313" key="2">
    <source>
        <dbReference type="EMBL" id="GMT15343.1"/>
    </source>
</evidence>
<protein>
    <submittedName>
        <fullName evidence="3">Uncharacterized protein</fullName>
    </submittedName>
</protein>
<dbReference type="EMBL" id="BTSY01000002">
    <property type="protein sequence ID" value="GMT15343.1"/>
    <property type="molecule type" value="Genomic_DNA"/>
</dbReference>
<name>A0AAV5V6U1_9BILA</name>
<dbReference type="Proteomes" id="UP001432322">
    <property type="component" value="Unassembled WGS sequence"/>
</dbReference>
<proteinExistence type="predicted"/>
<sequence>LKSFLLILLSTQIAIIQATVDPFDVEWKNCEEHSCFVPGTCDGSIESQLKIVRYPKNCSTGVIVQIINKQKWSVSIIVPVHSGKVTFDWKDESMMTCDQSDTAVPNFNFGPHLSIKPSPRDTSSVRIKCTYELTLLVKSWHDWKDDIKKMFEGSNTTTTFLLRIADPLDVSKETVYKGFTETIREEIEFRLPSSHVMNWTLCETQVCFVAGECAEGTDNQLKLYSKPKPDCANGLILNIINNHEWQITMSGRTKDTKDIEFIWNGRVIFGCSPHFYEQHTHEVLTGYKAISHIPIQQYADDKRTNKCTFTFLAEPNEMMLHKTLFGRIRPNSKAMMELRITDKPGGDNAPKTNFKGYIEDVRRDADFQKLTRKCVGCMPCVAPNCKLGKGVIPSATECEIYSCSDPEAKMNVNNRFFIDTILLCEDNAWKLLTSSTRKREIDNLESVECSKEFDCLIVTPLKSKCRKADDWCKPLMDMSLSQFTNNLCGNGFSLVHTLNKKSQRLESVNCDKYVY</sequence>
<reference evidence="3" key="1">
    <citation type="submission" date="2023-10" db="EMBL/GenBank/DDBJ databases">
        <title>Genome assembly of Pristionchus species.</title>
        <authorList>
            <person name="Yoshida K."/>
            <person name="Sommer R.J."/>
        </authorList>
    </citation>
    <scope>NUCLEOTIDE SEQUENCE</scope>
    <source>
        <strain evidence="3">RS5133</strain>
    </source>
</reference>
<organism evidence="3 4">
    <name type="scientific">Pristionchus fissidentatus</name>
    <dbReference type="NCBI Taxonomy" id="1538716"/>
    <lineage>
        <taxon>Eukaryota</taxon>
        <taxon>Metazoa</taxon>
        <taxon>Ecdysozoa</taxon>
        <taxon>Nematoda</taxon>
        <taxon>Chromadorea</taxon>
        <taxon>Rhabditida</taxon>
        <taxon>Rhabditina</taxon>
        <taxon>Diplogasteromorpha</taxon>
        <taxon>Diplogasteroidea</taxon>
        <taxon>Neodiplogasteridae</taxon>
        <taxon>Pristionchus</taxon>
    </lineage>
</organism>
<feature type="signal peptide" evidence="1">
    <location>
        <begin position="1"/>
        <end position="18"/>
    </location>
</feature>
<keyword evidence="4" id="KW-1185">Reference proteome</keyword>
<evidence type="ECO:0000313" key="3">
    <source>
        <dbReference type="EMBL" id="GMT15346.1"/>
    </source>
</evidence>
<accession>A0AAV5V6U1</accession>
<dbReference type="AlphaFoldDB" id="A0AAV5V6U1"/>
<feature type="chain" id="PRO_5044714745" evidence="1">
    <location>
        <begin position="19"/>
        <end position="515"/>
    </location>
</feature>
<evidence type="ECO:0000313" key="4">
    <source>
        <dbReference type="Proteomes" id="UP001432322"/>
    </source>
</evidence>
<feature type="non-terminal residue" evidence="3">
    <location>
        <position position="1"/>
    </location>
</feature>
<evidence type="ECO:0000256" key="1">
    <source>
        <dbReference type="SAM" id="SignalP"/>
    </source>
</evidence>
<dbReference type="EMBL" id="BTSY01000002">
    <property type="protein sequence ID" value="GMT15346.1"/>
    <property type="molecule type" value="Genomic_DNA"/>
</dbReference>